<feature type="domain" description="Cas12f1-like TNB" evidence="9">
    <location>
        <begin position="278"/>
        <end position="345"/>
    </location>
</feature>
<keyword evidence="6" id="KW-0238">DNA-binding</keyword>
<organism evidence="11 12">
    <name type="scientific">Pseudonocardia humida</name>
    <dbReference type="NCBI Taxonomy" id="2800819"/>
    <lineage>
        <taxon>Bacteria</taxon>
        <taxon>Bacillati</taxon>
        <taxon>Actinomycetota</taxon>
        <taxon>Actinomycetes</taxon>
        <taxon>Pseudonocardiales</taxon>
        <taxon>Pseudonocardiaceae</taxon>
        <taxon>Pseudonocardia</taxon>
    </lineage>
</organism>
<evidence type="ECO:0000259" key="9">
    <source>
        <dbReference type="Pfam" id="PF07282"/>
    </source>
</evidence>
<dbReference type="EMBL" id="JAGSOV010000082">
    <property type="protein sequence ID" value="MCO1660385.1"/>
    <property type="molecule type" value="Genomic_DNA"/>
</dbReference>
<dbReference type="Pfam" id="PF01385">
    <property type="entry name" value="OrfB_IS605"/>
    <property type="match status" value="1"/>
</dbReference>
<accession>A0ABT1ABG4</accession>
<comment type="caution">
    <text evidence="11">The sequence shown here is derived from an EMBL/GenBank/DDBJ whole genome shotgun (WGS) entry which is preliminary data.</text>
</comment>
<evidence type="ECO:0000256" key="1">
    <source>
        <dbReference type="ARBA" id="ARBA00008761"/>
    </source>
</evidence>
<keyword evidence="12" id="KW-1185">Reference proteome</keyword>
<reference evidence="11" key="1">
    <citation type="submission" date="2021-04" db="EMBL/GenBank/DDBJ databases">
        <title>Pseudonocardia sp. nov., isolated from sandy soil of mangrove forest.</title>
        <authorList>
            <person name="Zan Z."/>
            <person name="Huang R."/>
            <person name="Liu W."/>
        </authorList>
    </citation>
    <scope>NUCLEOTIDE SEQUENCE</scope>
    <source>
        <strain evidence="11">S2-4</strain>
    </source>
</reference>
<evidence type="ECO:0000256" key="6">
    <source>
        <dbReference type="ARBA" id="ARBA00023125"/>
    </source>
</evidence>
<evidence type="ECO:0000256" key="3">
    <source>
        <dbReference type="ARBA" id="ARBA00022578"/>
    </source>
</evidence>
<feature type="domain" description="Transposase putative helix-turn-helix" evidence="10">
    <location>
        <begin position="1"/>
        <end position="29"/>
    </location>
</feature>
<keyword evidence="4" id="KW-0479">Metal-binding</keyword>
<comment type="similarity">
    <text evidence="1">In the C-terminal section; belongs to the transposase 35 family.</text>
</comment>
<evidence type="ECO:0000313" key="11">
    <source>
        <dbReference type="EMBL" id="MCO1660385.1"/>
    </source>
</evidence>
<dbReference type="Pfam" id="PF07282">
    <property type="entry name" value="Cas12f1-like_TNB"/>
    <property type="match status" value="1"/>
</dbReference>
<dbReference type="InterPro" id="IPR001959">
    <property type="entry name" value="Transposase"/>
</dbReference>
<protein>
    <submittedName>
        <fullName evidence="11">Transposase</fullName>
    </submittedName>
</protein>
<evidence type="ECO:0000256" key="5">
    <source>
        <dbReference type="ARBA" id="ARBA00022833"/>
    </source>
</evidence>
<comment type="similarity">
    <text evidence="2">In the N-terminal section; belongs to the transposase 2 family.</text>
</comment>
<dbReference type="PANTHER" id="PTHR30405">
    <property type="entry name" value="TRANSPOSASE"/>
    <property type="match status" value="1"/>
</dbReference>
<proteinExistence type="inferred from homology"/>
<evidence type="ECO:0000259" key="8">
    <source>
        <dbReference type="Pfam" id="PF01385"/>
    </source>
</evidence>
<evidence type="ECO:0000256" key="2">
    <source>
        <dbReference type="ARBA" id="ARBA00011044"/>
    </source>
</evidence>
<gene>
    <name evidence="11" type="ORF">KDL28_35530</name>
</gene>
<dbReference type="InterPro" id="IPR051399">
    <property type="entry name" value="RNA-guided_DNA_endo/Transpos"/>
</dbReference>
<keyword evidence="7" id="KW-0233">DNA recombination</keyword>
<keyword evidence="5" id="KW-0862">Zinc</keyword>
<sequence>MLARTFGCARVVYNDFLRVRQDAHTAGEKLSDTEVQRRVVTLAKQTPEREWLGEVASVALVQACQDARRAYRNRFDSLSGKRRGRRLGAPRFRSRKDNRQSIRLTRNGFALRDNGRVYVAKVGDLRVEWSRPLPSVPSSCTAIREADGRYYVSFVVERDPAPLPPITTEVGVDLGLDRLAVTSDGEVIANPRHLRKAQRRLARGQRALARKQRGSANRRKAVRRVAVLHRKVRETRLDAHHKLALRLVRDNQAVHLEDLSVAGLARTKPARSIHDAGWFTLVRLIEEKAAHHGRTVVKVDRRFPSSQLCSTCGHRDGPKPLQVRAWTCTACGTEHDRDLNAARNVLAEGRRMAAGLADINACGAGVRPGLVLAIGDEAGTRLGALA</sequence>
<evidence type="ECO:0000313" key="12">
    <source>
        <dbReference type="Proteomes" id="UP001165283"/>
    </source>
</evidence>
<dbReference type="NCBIfam" id="NF040570">
    <property type="entry name" value="guided_TnpB"/>
    <property type="match status" value="1"/>
</dbReference>
<dbReference type="Proteomes" id="UP001165283">
    <property type="component" value="Unassembled WGS sequence"/>
</dbReference>
<feature type="domain" description="Probable transposase IS891/IS1136/IS1341" evidence="8">
    <location>
        <begin position="154"/>
        <end position="266"/>
    </location>
</feature>
<evidence type="ECO:0000259" key="10">
    <source>
        <dbReference type="Pfam" id="PF12323"/>
    </source>
</evidence>
<dbReference type="PANTHER" id="PTHR30405:SF25">
    <property type="entry name" value="RNA-GUIDED DNA ENDONUCLEASE INSQ-RELATED"/>
    <property type="match status" value="1"/>
</dbReference>
<evidence type="ECO:0000256" key="7">
    <source>
        <dbReference type="ARBA" id="ARBA00023172"/>
    </source>
</evidence>
<dbReference type="InterPro" id="IPR010095">
    <property type="entry name" value="Cas12f1-like_TNB"/>
</dbReference>
<keyword evidence="3" id="KW-0815">Transposition</keyword>
<name>A0ABT1ABG4_9PSEU</name>
<dbReference type="Pfam" id="PF12323">
    <property type="entry name" value="HTH_OrfB_IS605"/>
    <property type="match status" value="1"/>
</dbReference>
<dbReference type="InterPro" id="IPR021027">
    <property type="entry name" value="Transposase_put_HTH"/>
</dbReference>
<evidence type="ECO:0000256" key="4">
    <source>
        <dbReference type="ARBA" id="ARBA00022723"/>
    </source>
</evidence>